<feature type="transmembrane region" description="Helical" evidence="1">
    <location>
        <begin position="109"/>
        <end position="135"/>
    </location>
</feature>
<protein>
    <recommendedName>
        <fullName evidence="4">EamA domain-containing protein</fullName>
    </recommendedName>
</protein>
<dbReference type="Gene3D" id="1.10.3730.20">
    <property type="match status" value="2"/>
</dbReference>
<dbReference type="InterPro" id="IPR037185">
    <property type="entry name" value="EmrE-like"/>
</dbReference>
<sequence length="304" mass="32741">MSLLALLLVSASCFLHVGWNLFGKKVSPTPAFFTLAYCIGTLVLLPLIAPTLGLLASMPPAFWLLLGLSATCQACYSWSLAGAYASGDISHTYPLARALPVLMVALASFWLYPAAQLSVAEMLGMLVVVAGALLLPMQHLRDFRLNLYLNRASGWAVAAALATTGYSLLDASAIHLMRASVTAGSDLSLALLYIWLQGAGSLLVLLPLQLCRRELRASLFSVGRANWKMAGLSGCMMLLTYALVLWAMQYADNVSYVVAFRQLSIPLGVFVGIWLLGERSTRMKWGGTLLILMGLVLLALNRGI</sequence>
<dbReference type="AlphaFoldDB" id="A0A1A9EYG5"/>
<feature type="transmembrane region" description="Helical" evidence="1">
    <location>
        <begin position="189"/>
        <end position="208"/>
    </location>
</feature>
<evidence type="ECO:0000256" key="1">
    <source>
        <dbReference type="SAM" id="Phobius"/>
    </source>
</evidence>
<keyword evidence="1" id="KW-1133">Transmembrane helix</keyword>
<dbReference type="EMBL" id="CP015839">
    <property type="protein sequence ID" value="ANG62927.1"/>
    <property type="molecule type" value="Genomic_DNA"/>
</dbReference>
<dbReference type="RefSeq" id="WP_067381906.1">
    <property type="nucleotide sequence ID" value="NZ_CP015839.1"/>
</dbReference>
<dbReference type="OrthoDB" id="9783707at2"/>
<evidence type="ECO:0008006" key="4">
    <source>
        <dbReference type="Google" id="ProtNLM"/>
    </source>
</evidence>
<gene>
    <name evidence="2" type="ORF">A8C75_10800</name>
</gene>
<accession>A0A1A9EYG5</accession>
<feature type="transmembrane region" description="Helical" evidence="1">
    <location>
        <begin position="147"/>
        <end position="169"/>
    </location>
</feature>
<dbReference type="Proteomes" id="UP000078070">
    <property type="component" value="Chromosome"/>
</dbReference>
<organism evidence="2 3">
    <name type="scientific">Marinobacterium aestuarii</name>
    <dbReference type="NCBI Taxonomy" id="1821621"/>
    <lineage>
        <taxon>Bacteria</taxon>
        <taxon>Pseudomonadati</taxon>
        <taxon>Pseudomonadota</taxon>
        <taxon>Gammaproteobacteria</taxon>
        <taxon>Oceanospirillales</taxon>
        <taxon>Oceanospirillaceae</taxon>
        <taxon>Marinobacterium</taxon>
    </lineage>
</organism>
<feature type="transmembrane region" description="Helical" evidence="1">
    <location>
        <begin position="33"/>
        <end position="55"/>
    </location>
</feature>
<keyword evidence="1" id="KW-0472">Membrane</keyword>
<keyword evidence="1" id="KW-0812">Transmembrane</keyword>
<evidence type="ECO:0000313" key="3">
    <source>
        <dbReference type="Proteomes" id="UP000078070"/>
    </source>
</evidence>
<keyword evidence="3" id="KW-1185">Reference proteome</keyword>
<reference evidence="2 3" key="2">
    <citation type="journal article" date="2018" name="Int. J. Syst. Evol. Microbiol.">
        <title>Marinobacterium aestuarii sp. nov., a benzene-degrading marine bacterium isolated from estuary sediment.</title>
        <authorList>
            <person name="Bae S.S."/>
            <person name="Jung J."/>
            <person name="Chung D."/>
            <person name="Baek K."/>
        </authorList>
    </citation>
    <scope>NUCLEOTIDE SEQUENCE [LARGE SCALE GENOMIC DNA]</scope>
    <source>
        <strain evidence="2 3">ST58-10</strain>
    </source>
</reference>
<feature type="transmembrane region" description="Helical" evidence="1">
    <location>
        <begin position="283"/>
        <end position="300"/>
    </location>
</feature>
<name>A0A1A9EYG5_9GAMM</name>
<feature type="transmembrane region" description="Helical" evidence="1">
    <location>
        <begin position="229"/>
        <end position="248"/>
    </location>
</feature>
<proteinExistence type="predicted"/>
<feature type="transmembrane region" description="Helical" evidence="1">
    <location>
        <begin position="62"/>
        <end position="85"/>
    </location>
</feature>
<dbReference type="KEGG" id="mars:A8C75_10800"/>
<evidence type="ECO:0000313" key="2">
    <source>
        <dbReference type="EMBL" id="ANG62927.1"/>
    </source>
</evidence>
<feature type="transmembrane region" description="Helical" evidence="1">
    <location>
        <begin position="254"/>
        <end position="276"/>
    </location>
</feature>
<reference evidence="3" key="1">
    <citation type="submission" date="2016-05" db="EMBL/GenBank/DDBJ databases">
        <authorList>
            <person name="Baek K."/>
            <person name="Yang S.-J."/>
        </authorList>
    </citation>
    <scope>NUCLEOTIDE SEQUENCE [LARGE SCALE GENOMIC DNA]</scope>
    <source>
        <strain evidence="3">ST58-10</strain>
    </source>
</reference>
<dbReference type="SUPFAM" id="SSF103481">
    <property type="entry name" value="Multidrug resistance efflux transporter EmrE"/>
    <property type="match status" value="2"/>
</dbReference>